<dbReference type="Pfam" id="PF07435">
    <property type="entry name" value="YycH"/>
    <property type="match status" value="1"/>
</dbReference>
<dbReference type="RefSeq" id="WP_275474659.1">
    <property type="nucleotide sequence ID" value="NZ_CP162940.1"/>
</dbReference>
<keyword evidence="1" id="KW-0812">Transmembrane</keyword>
<feature type="transmembrane region" description="Helical" evidence="1">
    <location>
        <begin position="12"/>
        <end position="28"/>
    </location>
</feature>
<dbReference type="InterPro" id="IPR042274">
    <property type="entry name" value="YycH/YycI_2"/>
</dbReference>
<protein>
    <submittedName>
        <fullName evidence="3">Two-component system activity regulator YycH</fullName>
    </submittedName>
</protein>
<reference evidence="3 4" key="1">
    <citation type="journal article" date="2024" name="Int. J. Mol. Sci.">
        <title>Exploration of Alicyclobacillus spp. Genome in Search of Antibiotic Resistance.</title>
        <authorList>
            <person name="Bucka-Kolendo J."/>
            <person name="Kiousi D.E."/>
            <person name="Dekowska A."/>
            <person name="Mikolajczuk-Szczyrba A."/>
            <person name="Karadedos D.M."/>
            <person name="Michael P."/>
            <person name="Galanis A."/>
            <person name="Sokolowska B."/>
        </authorList>
    </citation>
    <scope>NUCLEOTIDE SEQUENCE [LARGE SCALE GENOMIC DNA]</scope>
    <source>
        <strain evidence="3 4">KKP 3000</strain>
    </source>
</reference>
<evidence type="ECO:0000313" key="3">
    <source>
        <dbReference type="EMBL" id="MFB5190919.1"/>
    </source>
</evidence>
<dbReference type="Proteomes" id="UP001579974">
    <property type="component" value="Unassembled WGS sequence"/>
</dbReference>
<dbReference type="InterPro" id="IPR009996">
    <property type="entry name" value="YycH"/>
</dbReference>
<evidence type="ECO:0000259" key="2">
    <source>
        <dbReference type="Pfam" id="PF07435"/>
    </source>
</evidence>
<evidence type="ECO:0000256" key="1">
    <source>
        <dbReference type="SAM" id="Phobius"/>
    </source>
</evidence>
<keyword evidence="1" id="KW-0472">Membrane</keyword>
<keyword evidence="4" id="KW-1185">Reference proteome</keyword>
<dbReference type="Gene3D" id="3.30.310.160">
    <property type="entry name" value="YycH protein, domain 2"/>
    <property type="match status" value="1"/>
</dbReference>
<keyword evidence="1" id="KW-1133">Transmembrane helix</keyword>
<name>A0ABV5AFA6_9BACL</name>
<gene>
    <name evidence="3" type="primary">yycH</name>
    <name evidence="3" type="ORF">KKP3000_004415</name>
</gene>
<evidence type="ECO:0000313" key="4">
    <source>
        <dbReference type="Proteomes" id="UP001579974"/>
    </source>
</evidence>
<organism evidence="3 4">
    <name type="scientific">Alicyclobacillus fastidiosus</name>
    <dbReference type="NCBI Taxonomy" id="392011"/>
    <lineage>
        <taxon>Bacteria</taxon>
        <taxon>Bacillati</taxon>
        <taxon>Bacillota</taxon>
        <taxon>Bacilli</taxon>
        <taxon>Bacillales</taxon>
        <taxon>Alicyclobacillaceae</taxon>
        <taxon>Alicyclobacillus</taxon>
    </lineage>
</organism>
<dbReference type="EMBL" id="JBDXSU010000008">
    <property type="protein sequence ID" value="MFB5190919.1"/>
    <property type="molecule type" value="Genomic_DNA"/>
</dbReference>
<accession>A0ABV5AFA6</accession>
<sequence length="434" mass="47695">MKQVIRTAKTGVLIVLVLLSVVLSYLLWSGNLKEGSEIGFVQTSPMPTATTPDLAHAVRPYRIVVNTPQGTTVVNPGSGVYASWTNWLKGVHVLGESPVKELPAKLDFEATFEFGVDLTHTTAAQWLKPFSSLIGNWSGRNIILYKLPGDSLCHVGFVENNEILTMKTDMDAASLLTKANQEVQSAPYDVIGDSGGTSYIPRDLAMNQYIYNIRQPDVLPLVHTFFVNLQAVSHIQQDANTSLWTDGSRAVLWDKQTQLLQYEDPNGEEVPLHEDDFLTALEFIHTHGGGAQNVIGFDQFSSLTLDSSVPAYTFTQYVDGFPILSNASDYNVNMENGRVLEYDRPMWVLEQPATKTSVHVIDQEQLEAKLKKIDPTAPLDTFSMVLGYASESTAALSAQNEVLLQPVYYVTNGSGNVWMVDATNGSIVLGSDQS</sequence>
<feature type="domain" description="Regulatory protein YycH" evidence="2">
    <location>
        <begin position="159"/>
        <end position="410"/>
    </location>
</feature>
<comment type="caution">
    <text evidence="3">The sequence shown here is derived from an EMBL/GenBank/DDBJ whole genome shotgun (WGS) entry which is preliminary data.</text>
</comment>
<proteinExistence type="predicted"/>